<evidence type="ECO:0000256" key="3">
    <source>
        <dbReference type="ARBA" id="ARBA00022737"/>
    </source>
</evidence>
<protein>
    <submittedName>
        <fullName evidence="6">Sporulenol synthase</fullName>
        <ecNumber evidence="6">4.2.1.137</ecNumber>
    </submittedName>
</protein>
<proteinExistence type="inferred from homology"/>
<feature type="domain" description="Squalene cyclase N-terminal" evidence="5">
    <location>
        <begin position="20"/>
        <end position="282"/>
    </location>
</feature>
<dbReference type="GO" id="GO:0016829">
    <property type="term" value="F:lyase activity"/>
    <property type="evidence" value="ECO:0007669"/>
    <property type="project" value="UniProtKB-KW"/>
</dbReference>
<dbReference type="PANTHER" id="PTHR11764:SF20">
    <property type="entry name" value="LANOSTEROL SYNTHASE"/>
    <property type="match status" value="1"/>
</dbReference>
<dbReference type="EC" id="4.2.1.137" evidence="6"/>
<evidence type="ECO:0000259" key="5">
    <source>
        <dbReference type="Pfam" id="PF13249"/>
    </source>
</evidence>
<evidence type="ECO:0000256" key="2">
    <source>
        <dbReference type="ARBA" id="ARBA00009755"/>
    </source>
</evidence>
<reference evidence="6" key="1">
    <citation type="submission" date="2022-03" db="EMBL/GenBank/DDBJ databases">
        <title>Draft Genome Sequence of Firmicute Strain S0AB, a Heterotrophic Iron/Sulfur-Oxidizing Extreme Acidophile.</title>
        <authorList>
            <person name="Vergara E."/>
            <person name="Pakostova E."/>
            <person name="Johnson D.B."/>
            <person name="Holmes D.S."/>
        </authorList>
    </citation>
    <scope>NUCLEOTIDE SEQUENCE</scope>
    <source>
        <strain evidence="6">S0AB</strain>
    </source>
</reference>
<organism evidence="6 7">
    <name type="scientific">Sulfoacidibacillus ferrooxidans</name>
    <dbReference type="NCBI Taxonomy" id="2005001"/>
    <lineage>
        <taxon>Bacteria</taxon>
        <taxon>Bacillati</taxon>
        <taxon>Bacillota</taxon>
        <taxon>Bacilli</taxon>
        <taxon>Bacillales</taxon>
        <taxon>Alicyclobacillaceae</taxon>
        <taxon>Sulfoacidibacillus</taxon>
    </lineage>
</organism>
<dbReference type="GO" id="GO:0016104">
    <property type="term" value="P:triterpenoid biosynthetic process"/>
    <property type="evidence" value="ECO:0007669"/>
    <property type="project" value="InterPro"/>
</dbReference>
<gene>
    <name evidence="6" type="primary">sqhC_2</name>
    <name evidence="6" type="ORF">MM817_02818</name>
</gene>
<keyword evidence="7" id="KW-1185">Reference proteome</keyword>
<keyword evidence="6" id="KW-0456">Lyase</keyword>
<evidence type="ECO:0000256" key="1">
    <source>
        <dbReference type="ARBA" id="ARBA00004999"/>
    </source>
</evidence>
<name>A0A9X1VA57_9BACL</name>
<sequence>MGYHIHQSAVDRGVVVQRIIQKAVTSLLNEQATDGSWQHGFEMGIMPDAQTASFLYLLNYRDPIWIQGLIDRMRETQNTDGSWSPYPDSPGDLSTTVECYYAMTLYDAWDEYPDERLATEQFILRSGGLKACRNLTKMLLAIGGEISWIHLPSPTLYAWLWSDLSPVKMQDIVTFTRLHIASMIIVSAHQYVSPVVSTRKLGHLMAYGSVIKLQRRSKHKRGMSVPTTLLRRCMHYLNSQRELDGTLAGYHSSTFLFLFAQLAMGYELTHPDIRQTVNVIRRSWGCPFGEAKNHQQTCDAHIWNTALTLRAVRDAGLPLSHSNVRSAMRYLVNHQHISQWDAYHQAFTMPGGWGFSSNNTRHPDTDDTVACLEALADASDCNYSQWQLGVQWLISRQNSDGGWSAFDQNCGKRWMENIPSNDMRHAIADPSTPDITARVIEFFLNHQQMVATDPAIHRAVRWLLHAQEKDGSWYGRWGNTYLYGTWCVVRALCVSKMIDTNKPLQRARNWLLLIQQRDGSFGESCKSDTLGCYTPLQQGLPSQTAWALETLLYLYSVETNDLEKKRLSHASHRSASWLIESFEKSQWRELVPTGSAFPGALHIRYHLYPKVWPLVALTRYRNTYSHLWKGGENKWLSILDS</sequence>
<dbReference type="SUPFAM" id="SSF48239">
    <property type="entry name" value="Terpenoid cyclases/Protein prenyltransferases"/>
    <property type="match status" value="2"/>
</dbReference>
<dbReference type="InterPro" id="IPR008930">
    <property type="entry name" value="Terpenoid_cyclase/PrenylTrfase"/>
</dbReference>
<dbReference type="Gene3D" id="1.50.10.20">
    <property type="match status" value="2"/>
</dbReference>
<dbReference type="AlphaFoldDB" id="A0A9X1VA57"/>
<dbReference type="Proteomes" id="UP001139263">
    <property type="component" value="Unassembled WGS sequence"/>
</dbReference>
<dbReference type="InterPro" id="IPR032697">
    <property type="entry name" value="SQ_cyclase_N"/>
</dbReference>
<comment type="pathway">
    <text evidence="1">Secondary metabolite biosynthesis; hopanoid biosynthesis.</text>
</comment>
<evidence type="ECO:0000313" key="7">
    <source>
        <dbReference type="Proteomes" id="UP001139263"/>
    </source>
</evidence>
<comment type="similarity">
    <text evidence="2">Belongs to the terpene cyclase/mutase family.</text>
</comment>
<accession>A0A9X1VA57</accession>
<dbReference type="Pfam" id="PF13243">
    <property type="entry name" value="SQHop_cyclase_C"/>
    <property type="match status" value="1"/>
</dbReference>
<evidence type="ECO:0000313" key="6">
    <source>
        <dbReference type="EMBL" id="MCI0184521.1"/>
    </source>
</evidence>
<dbReference type="EMBL" id="JALBUF010000016">
    <property type="protein sequence ID" value="MCI0184521.1"/>
    <property type="molecule type" value="Genomic_DNA"/>
</dbReference>
<comment type="caution">
    <text evidence="6">The sequence shown here is derived from an EMBL/GenBank/DDBJ whole genome shotgun (WGS) entry which is preliminary data.</text>
</comment>
<dbReference type="GO" id="GO:0005811">
    <property type="term" value="C:lipid droplet"/>
    <property type="evidence" value="ECO:0007669"/>
    <property type="project" value="InterPro"/>
</dbReference>
<dbReference type="PANTHER" id="PTHR11764">
    <property type="entry name" value="TERPENE CYCLASE/MUTASE FAMILY MEMBER"/>
    <property type="match status" value="1"/>
</dbReference>
<dbReference type="RefSeq" id="WP_241716271.1">
    <property type="nucleotide sequence ID" value="NZ_JALBUF010000016.1"/>
</dbReference>
<dbReference type="InterPro" id="IPR018333">
    <property type="entry name" value="Squalene_cyclase"/>
</dbReference>
<feature type="domain" description="Squalene cyclase C-terminal" evidence="4">
    <location>
        <begin position="302"/>
        <end position="622"/>
    </location>
</feature>
<dbReference type="Pfam" id="PF13249">
    <property type="entry name" value="SQHop_cyclase_N"/>
    <property type="match status" value="1"/>
</dbReference>
<dbReference type="GO" id="GO:0016866">
    <property type="term" value="F:intramolecular transferase activity"/>
    <property type="evidence" value="ECO:0007669"/>
    <property type="project" value="InterPro"/>
</dbReference>
<keyword evidence="3" id="KW-0677">Repeat</keyword>
<dbReference type="InterPro" id="IPR032696">
    <property type="entry name" value="SQ_cyclase_C"/>
</dbReference>
<evidence type="ECO:0000259" key="4">
    <source>
        <dbReference type="Pfam" id="PF13243"/>
    </source>
</evidence>